<reference evidence="2" key="1">
    <citation type="submission" date="2021-01" db="UniProtKB">
        <authorList>
            <consortium name="EnsemblPlants"/>
        </authorList>
    </citation>
    <scope>IDENTIFICATION</scope>
</reference>
<dbReference type="EnsemblPlants" id="Kaladp0039s0497.1.v1.1">
    <property type="protein sequence ID" value="Kaladp0039s0497.1.v1.1.CDS.1"/>
    <property type="gene ID" value="Kaladp0039s0497.v1.1"/>
</dbReference>
<feature type="compositionally biased region" description="Polar residues" evidence="1">
    <location>
        <begin position="69"/>
        <end position="94"/>
    </location>
</feature>
<keyword evidence="3" id="KW-1185">Reference proteome</keyword>
<sequence length="117" mass="12882">MNPNLPTFIQTSKHHIFLSELQPLYCAELNPSKSNQVNSLSPPPETFRHGKKKKSLDHLSPPHALHPLGSQSFINQTDTGQKPGQPSDLANHSPHSPPGPQQTTPARSLHSPRSHQL</sequence>
<dbReference type="Gramene" id="Kaladp0039s0497.1.v1.1">
    <property type="protein sequence ID" value="Kaladp0039s0497.1.v1.1.CDS.1"/>
    <property type="gene ID" value="Kaladp0039s0497.v1.1"/>
</dbReference>
<feature type="region of interest" description="Disordered" evidence="1">
    <location>
        <begin position="32"/>
        <end position="117"/>
    </location>
</feature>
<evidence type="ECO:0000313" key="3">
    <source>
        <dbReference type="Proteomes" id="UP000594263"/>
    </source>
</evidence>
<protein>
    <submittedName>
        <fullName evidence="2">Uncharacterized protein</fullName>
    </submittedName>
</protein>
<name>A0A7N0TLI3_KALFE</name>
<dbReference type="AlphaFoldDB" id="A0A7N0TLI3"/>
<dbReference type="Proteomes" id="UP000594263">
    <property type="component" value="Unplaced"/>
</dbReference>
<evidence type="ECO:0000313" key="2">
    <source>
        <dbReference type="EnsemblPlants" id="Kaladp0039s0497.1.v1.1.CDS.1"/>
    </source>
</evidence>
<proteinExistence type="predicted"/>
<accession>A0A7N0TLI3</accession>
<organism evidence="2 3">
    <name type="scientific">Kalanchoe fedtschenkoi</name>
    <name type="common">Lavender scallops</name>
    <name type="synonym">South American air plant</name>
    <dbReference type="NCBI Taxonomy" id="63787"/>
    <lineage>
        <taxon>Eukaryota</taxon>
        <taxon>Viridiplantae</taxon>
        <taxon>Streptophyta</taxon>
        <taxon>Embryophyta</taxon>
        <taxon>Tracheophyta</taxon>
        <taxon>Spermatophyta</taxon>
        <taxon>Magnoliopsida</taxon>
        <taxon>eudicotyledons</taxon>
        <taxon>Gunneridae</taxon>
        <taxon>Pentapetalae</taxon>
        <taxon>Saxifragales</taxon>
        <taxon>Crassulaceae</taxon>
        <taxon>Kalanchoe</taxon>
    </lineage>
</organism>
<evidence type="ECO:0000256" key="1">
    <source>
        <dbReference type="SAM" id="MobiDB-lite"/>
    </source>
</evidence>